<evidence type="ECO:0000256" key="1">
    <source>
        <dbReference type="SAM" id="SignalP"/>
    </source>
</evidence>
<comment type="caution">
    <text evidence="2">The sequence shown here is derived from an EMBL/GenBank/DDBJ whole genome shotgun (WGS) entry which is preliminary data.</text>
</comment>
<evidence type="ECO:0008006" key="4">
    <source>
        <dbReference type="Google" id="ProtNLM"/>
    </source>
</evidence>
<sequence length="71" mass="8147">MIMVVMFLQTIMLQDFCITLGLMPSITRIVYHSDLHIKYMHAHLQSPKKIERARHLTAEGCTGSDRTTAFP</sequence>
<name>A0A8T0J9X1_CERPU</name>
<organism evidence="2 3">
    <name type="scientific">Ceratodon purpureus</name>
    <name type="common">Fire moss</name>
    <name type="synonym">Dicranum purpureum</name>
    <dbReference type="NCBI Taxonomy" id="3225"/>
    <lineage>
        <taxon>Eukaryota</taxon>
        <taxon>Viridiplantae</taxon>
        <taxon>Streptophyta</taxon>
        <taxon>Embryophyta</taxon>
        <taxon>Bryophyta</taxon>
        <taxon>Bryophytina</taxon>
        <taxon>Bryopsida</taxon>
        <taxon>Dicranidae</taxon>
        <taxon>Pseudoditrichales</taxon>
        <taxon>Ditrichaceae</taxon>
        <taxon>Ceratodon</taxon>
    </lineage>
</organism>
<dbReference type="Proteomes" id="UP000822688">
    <property type="component" value="Chromosome 1"/>
</dbReference>
<protein>
    <recommendedName>
        <fullName evidence="4">Secreted protein</fullName>
    </recommendedName>
</protein>
<proteinExistence type="predicted"/>
<keyword evidence="1" id="KW-0732">Signal</keyword>
<dbReference type="AlphaFoldDB" id="A0A8T0J9X1"/>
<gene>
    <name evidence="2" type="ORF">KC19_1G260900</name>
</gene>
<dbReference type="EMBL" id="CM026421">
    <property type="protein sequence ID" value="KAG0592537.1"/>
    <property type="molecule type" value="Genomic_DNA"/>
</dbReference>
<evidence type="ECO:0000313" key="2">
    <source>
        <dbReference type="EMBL" id="KAG0592537.1"/>
    </source>
</evidence>
<accession>A0A8T0J9X1</accession>
<feature type="signal peptide" evidence="1">
    <location>
        <begin position="1"/>
        <end position="21"/>
    </location>
</feature>
<reference evidence="2" key="1">
    <citation type="submission" date="2020-06" db="EMBL/GenBank/DDBJ databases">
        <title>WGS assembly of Ceratodon purpureus strain R40.</title>
        <authorList>
            <person name="Carey S.B."/>
            <person name="Jenkins J."/>
            <person name="Shu S."/>
            <person name="Lovell J.T."/>
            <person name="Sreedasyam A."/>
            <person name="Maumus F."/>
            <person name="Tiley G.P."/>
            <person name="Fernandez-Pozo N."/>
            <person name="Barry K."/>
            <person name="Chen C."/>
            <person name="Wang M."/>
            <person name="Lipzen A."/>
            <person name="Daum C."/>
            <person name="Saski C.A."/>
            <person name="Payton A.C."/>
            <person name="Mcbreen J.C."/>
            <person name="Conrad R.E."/>
            <person name="Kollar L.M."/>
            <person name="Olsson S."/>
            <person name="Huttunen S."/>
            <person name="Landis J.B."/>
            <person name="Wickett N.J."/>
            <person name="Johnson M.G."/>
            <person name="Rensing S.A."/>
            <person name="Grimwood J."/>
            <person name="Schmutz J."/>
            <person name="Mcdaniel S.F."/>
        </authorList>
    </citation>
    <scope>NUCLEOTIDE SEQUENCE</scope>
    <source>
        <strain evidence="2">R40</strain>
    </source>
</reference>
<keyword evidence="3" id="KW-1185">Reference proteome</keyword>
<feature type="chain" id="PRO_5035789160" description="Secreted protein" evidence="1">
    <location>
        <begin position="22"/>
        <end position="71"/>
    </location>
</feature>
<evidence type="ECO:0000313" key="3">
    <source>
        <dbReference type="Proteomes" id="UP000822688"/>
    </source>
</evidence>